<dbReference type="InterPro" id="IPR011993">
    <property type="entry name" value="PH-like_dom_sf"/>
</dbReference>
<dbReference type="Gene3D" id="2.30.29.30">
    <property type="entry name" value="Pleckstrin-homology domain (PH domain)/Phosphotyrosine-binding domain (PTB)"/>
    <property type="match status" value="1"/>
</dbReference>
<dbReference type="Gene3D" id="6.10.250.2520">
    <property type="match status" value="1"/>
</dbReference>
<comment type="similarity">
    <text evidence="10">Belongs to the TRAFAC class myosin-kinesin ATPase superfamily. Kinesin family.</text>
</comment>
<dbReference type="PROSITE" id="PS50067">
    <property type="entry name" value="KINESIN_MOTOR_2"/>
    <property type="match status" value="1"/>
</dbReference>
<dbReference type="SMART" id="SM00129">
    <property type="entry name" value="KISc"/>
    <property type="match status" value="1"/>
</dbReference>
<gene>
    <name evidence="15" type="ORF">EX30DRAFT_320740</name>
</gene>
<dbReference type="CDD" id="cd06503">
    <property type="entry name" value="ATP-synt_Fo_b"/>
    <property type="match status" value="1"/>
</dbReference>
<dbReference type="Pfam" id="PF16183">
    <property type="entry name" value="Kinesin_assoc"/>
    <property type="match status" value="1"/>
</dbReference>
<evidence type="ECO:0000259" key="13">
    <source>
        <dbReference type="PROSITE" id="PS50003"/>
    </source>
</evidence>
<name>A0A4S2MUD1_9PEZI</name>
<dbReference type="OrthoDB" id="3176171at2759"/>
<evidence type="ECO:0000256" key="8">
    <source>
        <dbReference type="ARBA" id="ARBA00023175"/>
    </source>
</evidence>
<dbReference type="Pfam" id="PF00169">
    <property type="entry name" value="PH"/>
    <property type="match status" value="1"/>
</dbReference>
<keyword evidence="6 10" id="KW-0067">ATP-binding</keyword>
<evidence type="ECO:0000256" key="5">
    <source>
        <dbReference type="ARBA" id="ARBA00022741"/>
    </source>
</evidence>
<accession>A0A4S2MUD1</accession>
<dbReference type="CDD" id="cd01233">
    <property type="entry name" value="PH_KIFIA_KIFIB"/>
    <property type="match status" value="1"/>
</dbReference>
<keyword evidence="5 10" id="KW-0547">Nucleotide-binding</keyword>
<evidence type="ECO:0000313" key="16">
    <source>
        <dbReference type="Proteomes" id="UP000298138"/>
    </source>
</evidence>
<dbReference type="InterPro" id="IPR036961">
    <property type="entry name" value="Kinesin_motor_dom_sf"/>
</dbReference>
<dbReference type="FunFam" id="3.40.850.10:FF:000047">
    <property type="entry name" value="Kinesin family protein"/>
    <property type="match status" value="1"/>
</dbReference>
<evidence type="ECO:0000256" key="7">
    <source>
        <dbReference type="ARBA" id="ARBA00023054"/>
    </source>
</evidence>
<feature type="binding site" evidence="10">
    <location>
        <begin position="108"/>
        <end position="115"/>
    </location>
    <ligand>
        <name>ATP</name>
        <dbReference type="ChEBI" id="CHEBI:30616"/>
    </ligand>
</feature>
<evidence type="ECO:0000256" key="12">
    <source>
        <dbReference type="SAM" id="MobiDB-lite"/>
    </source>
</evidence>
<feature type="domain" description="Kinesin motor" evidence="14">
    <location>
        <begin position="8"/>
        <end position="362"/>
    </location>
</feature>
<keyword evidence="7 11" id="KW-0175">Coiled coil</keyword>
<feature type="domain" description="PH" evidence="13">
    <location>
        <begin position="1670"/>
        <end position="1767"/>
    </location>
</feature>
<dbReference type="InterPro" id="IPR022164">
    <property type="entry name" value="Kinesin-like"/>
</dbReference>
<evidence type="ECO:0000256" key="4">
    <source>
        <dbReference type="ARBA" id="ARBA00022701"/>
    </source>
</evidence>
<reference evidence="15 16" key="1">
    <citation type="submission" date="2019-04" db="EMBL/GenBank/DDBJ databases">
        <title>Comparative genomics and transcriptomics to analyze fruiting body development in filamentous ascomycetes.</title>
        <authorList>
            <consortium name="DOE Joint Genome Institute"/>
            <person name="Lutkenhaus R."/>
            <person name="Traeger S."/>
            <person name="Breuer J."/>
            <person name="Kuo A."/>
            <person name="Lipzen A."/>
            <person name="Pangilinan J."/>
            <person name="Dilworth D."/>
            <person name="Sandor L."/>
            <person name="Poggeler S."/>
            <person name="Barry K."/>
            <person name="Grigoriev I.V."/>
            <person name="Nowrousian M."/>
        </authorList>
    </citation>
    <scope>NUCLEOTIDE SEQUENCE [LARGE SCALE GENOMIC DNA]</scope>
    <source>
        <strain evidence="15 16">CBS 389.68</strain>
    </source>
</reference>
<feature type="region of interest" description="Disordered" evidence="12">
    <location>
        <begin position="813"/>
        <end position="833"/>
    </location>
</feature>
<dbReference type="CDD" id="cd01365">
    <property type="entry name" value="KISc_KIF1A_KIF1B"/>
    <property type="match status" value="1"/>
</dbReference>
<dbReference type="InterPro" id="IPR032405">
    <property type="entry name" value="Kinesin_assoc"/>
</dbReference>
<comment type="subcellular location">
    <subcellularLocation>
        <location evidence="1">Cytoplasm</location>
        <location evidence="1">Cytoskeleton</location>
    </subcellularLocation>
</comment>
<evidence type="ECO:0000256" key="11">
    <source>
        <dbReference type="SAM" id="Coils"/>
    </source>
</evidence>
<keyword evidence="9" id="KW-0206">Cytoskeleton</keyword>
<dbReference type="GO" id="GO:0005546">
    <property type="term" value="F:phosphatidylinositol-4,5-bisphosphate binding"/>
    <property type="evidence" value="ECO:0007669"/>
    <property type="project" value="UniProtKB-ARBA"/>
</dbReference>
<feature type="region of interest" description="Disordered" evidence="12">
    <location>
        <begin position="631"/>
        <end position="651"/>
    </location>
</feature>
<evidence type="ECO:0000256" key="3">
    <source>
        <dbReference type="ARBA" id="ARBA00022490"/>
    </source>
</evidence>
<dbReference type="InParanoid" id="A0A4S2MUD1"/>
<dbReference type="GO" id="GO:0008574">
    <property type="term" value="F:plus-end-directed microtubule motor activity"/>
    <property type="evidence" value="ECO:0007669"/>
    <property type="project" value="UniProtKB-ARBA"/>
</dbReference>
<keyword evidence="4" id="KW-0493">Microtubule</keyword>
<evidence type="ECO:0000256" key="1">
    <source>
        <dbReference type="ARBA" id="ARBA00004245"/>
    </source>
</evidence>
<dbReference type="GO" id="GO:0005524">
    <property type="term" value="F:ATP binding"/>
    <property type="evidence" value="ECO:0007669"/>
    <property type="project" value="UniProtKB-UniRule"/>
</dbReference>
<dbReference type="Pfam" id="PF00498">
    <property type="entry name" value="FHA"/>
    <property type="match status" value="1"/>
</dbReference>
<dbReference type="SUPFAM" id="SSF50729">
    <property type="entry name" value="PH domain-like"/>
    <property type="match status" value="1"/>
</dbReference>
<dbReference type="EMBL" id="ML220127">
    <property type="protein sequence ID" value="TGZ80096.1"/>
    <property type="molecule type" value="Genomic_DNA"/>
</dbReference>
<dbReference type="PROSITE" id="PS50003">
    <property type="entry name" value="PH_DOMAIN"/>
    <property type="match status" value="1"/>
</dbReference>
<dbReference type="InterPro" id="IPR008984">
    <property type="entry name" value="SMAD_FHA_dom_sf"/>
</dbReference>
<dbReference type="PANTHER" id="PTHR47117">
    <property type="entry name" value="STAR-RELATED LIPID TRANSFER PROTEIN 9"/>
    <property type="match status" value="1"/>
</dbReference>
<dbReference type="PROSITE" id="PS00411">
    <property type="entry name" value="KINESIN_MOTOR_1"/>
    <property type="match status" value="1"/>
</dbReference>
<evidence type="ECO:0000256" key="6">
    <source>
        <dbReference type="ARBA" id="ARBA00022840"/>
    </source>
</evidence>
<dbReference type="InterPro" id="IPR027417">
    <property type="entry name" value="P-loop_NTPase"/>
</dbReference>
<keyword evidence="16" id="KW-1185">Reference proteome</keyword>
<evidence type="ECO:0000256" key="9">
    <source>
        <dbReference type="ARBA" id="ARBA00023212"/>
    </source>
</evidence>
<evidence type="ECO:0000256" key="2">
    <source>
        <dbReference type="ARBA" id="ARBA00022448"/>
    </source>
</evidence>
<protein>
    <submittedName>
        <fullName evidence="15">Kinesin-domain-containing protein</fullName>
    </submittedName>
</protein>
<dbReference type="CDD" id="cd22705">
    <property type="entry name" value="FHA_KIF1"/>
    <property type="match status" value="1"/>
</dbReference>
<keyword evidence="8 10" id="KW-0505">Motor protein</keyword>
<feature type="coiled-coil region" evidence="11">
    <location>
        <begin position="745"/>
        <end position="811"/>
    </location>
</feature>
<keyword evidence="3" id="KW-0963">Cytoplasm</keyword>
<evidence type="ECO:0000313" key="15">
    <source>
        <dbReference type="EMBL" id="TGZ80096.1"/>
    </source>
</evidence>
<sequence>MVGGGGGNIKVVVRCRPFNSREKDRNATCIVQMKGTQTVLTPPPGAEKVGKGGSKDHGPKVFNFDRSYWSFSKSDPSYAGQDNLFEDLGQPLLDNAFGGYNNCIFAYGQTGSGKSYSMMGYGEEYGVIPRICQNMFERINDAQRDPNLKCTVEVSYLEIYNEKVRDLLNPTTKGNLKVREHPATGPYVEDLAKLVVRSFNEIENLMDEGNKARTVAATNMNETSSRSHAVFTLILTQKRHDDETNMDTEKVSRISLVDLAGSERANSTGATGARLKEGAEINRSLSTLGRVIAALADLSSGKVKGKKGANLVPYRDSVLTWLLKDSLGGNSMTAMIAAISPADINYDETLSTLRYADSAKRIKNHAVVNEDPNARMIRELKEELQQLRAKLSTGGGVSEEVYDASVPPEKQIVTITTSDGQVKKVSKAEIAEQLQQSEKILTDLNQTWEERLEKTQKIHKERETALEELGISIEKGFVGLSTPKRIPHLVNLSDDPLLAECLVYNIKPGVTHVGNVETSTTAQIRLNGSKILEDHCRFENDNGVVTLFPNKGAAVMVNGLRIEEPKRLRTGYRVILGDFHIFRFNHPQEARAERDKLRQSVTINSAQMPYTPEHRHTMSNGFSIADTERTDLDNASSRAESPAPIPNSRDMEWSFARREAASALLGDGSRINTLSNDELDALLEEAQRVKAIRQGRPDSRLDDDDTESTASYMVRDKYASTTTFDDMSLDTSLTLPSTPHAGESEERLRLFKEEMQAELEKQKEEYQERLQAAAEANVEVEEIKAERARMQQELDNQRIEMQKELEKQRQEFESRIELLSSPQPKPDRVSQPLTKREKSLARAVFGLWKQRRYVRMAESILQNAAVLKEAQIMSNEMEKNVIFQFTIVDEGHNFASSYDLVLNGISAEEDEFLDIAKKPCVGVRVMDFHAEVVHLWSLEKLQNRVRQMRQIYQYLDRPEYLQHFRVGDPFSEPNLPRYSLIGDVDVPLTAVFEHRSQEFNLDLVSPHTQSVIGIIRLVLEPSEAESRSIMKFNVHIIEVVGFAEREGTDVHAQMFIPGVSEEGGATTTTMFSGFNEGSIKFNSVHSISVPLRSSIRKAPLRIALFAKITPMHLEKLISWDDMRDHSTKVTQKKKKTARLNEQEFYNEERHDVFVKAQILELSETGEYLPVEVLQQSEMDTGSFQLHQGLQRRVQLSLTHNSGQALQWSNVNNLRIGSVRLLDPRGKVPDMSSPTKEVPLSKISGPVLKMNLDGTCTATVIAQWDSSLHNSILLDRATAANYRVQMSLRWNATSDKLSEPILFSLDIAAQMQPRLGRSPSKFMQLWSNTRVLHSTVGLYQLVIRPAAARKAGDLWRMNTVHRYVKGEEYLSGWVPRGVSLVRDFISAKRKKLRLSEVENARGFLNSLPTTRNVTPVPPASRNATPIPPVSRNATPVPPASRNATPVPPSSRNASRAATPIPPTRSMVPDTPSPAPRNPQRRAGEYLDPTAHLDDQFPDHVSEPATVLEVTPNLPQLGDDAGHEAVEETLPPLPPVSDEEISFLEQGTAEPPRTALSDDDYSLVAHTFPTGLGIAMDGDVAAVEQAVANRAESHEGVDEHIDHSGQPHPVDDHETALLRKFVNLWSKTRDPSEVILVQKNTEPPTNGASFVESSSQPPRLIAEVRHVPKSSSVLKSGYLLTPDDSNRVWIKRYFELRRPYMHVHSVPDGEEIAAINLSQCRIDHEPQVARLLRRPNIFAIYGPTNTYLFAARNDREMIEWIMKVDQFHFFSESRSGTPDQ</sequence>
<dbReference type="GO" id="GO:0005874">
    <property type="term" value="C:microtubule"/>
    <property type="evidence" value="ECO:0007669"/>
    <property type="project" value="UniProtKB-KW"/>
</dbReference>
<dbReference type="SMART" id="SM00233">
    <property type="entry name" value="PH"/>
    <property type="match status" value="1"/>
</dbReference>
<dbReference type="InterPro" id="IPR049780">
    <property type="entry name" value="PH_KIFIA_KIFIB"/>
</dbReference>
<dbReference type="SMART" id="SM00240">
    <property type="entry name" value="FHA"/>
    <property type="match status" value="1"/>
</dbReference>
<dbReference type="SUPFAM" id="SSF49879">
    <property type="entry name" value="SMAD/FHA domain"/>
    <property type="match status" value="1"/>
</dbReference>
<dbReference type="PRINTS" id="PR00380">
    <property type="entry name" value="KINESINHEAVY"/>
</dbReference>
<dbReference type="InterPro" id="IPR019821">
    <property type="entry name" value="Kinesin_motor_CS"/>
</dbReference>
<dbReference type="GO" id="GO:0008017">
    <property type="term" value="F:microtubule binding"/>
    <property type="evidence" value="ECO:0007669"/>
    <property type="project" value="InterPro"/>
</dbReference>
<dbReference type="SUPFAM" id="SSF52540">
    <property type="entry name" value="P-loop containing nucleoside triphosphate hydrolases"/>
    <property type="match status" value="1"/>
</dbReference>
<dbReference type="GO" id="GO:0047496">
    <property type="term" value="P:vesicle transport along microtubule"/>
    <property type="evidence" value="ECO:0007669"/>
    <property type="project" value="UniProtKB-ARBA"/>
</dbReference>
<evidence type="ECO:0000259" key="14">
    <source>
        <dbReference type="PROSITE" id="PS50067"/>
    </source>
</evidence>
<dbReference type="InterPro" id="IPR022140">
    <property type="entry name" value="Kinesin-like_KIF1-typ"/>
</dbReference>
<feature type="region of interest" description="Disordered" evidence="12">
    <location>
        <begin position="1405"/>
        <end position="1481"/>
    </location>
</feature>
<proteinExistence type="inferred from homology"/>
<dbReference type="STRING" id="341454.A0A4S2MUD1"/>
<evidence type="ECO:0000256" key="10">
    <source>
        <dbReference type="PROSITE-ProRule" id="PRU00283"/>
    </source>
</evidence>
<dbReference type="Pfam" id="PF00225">
    <property type="entry name" value="Kinesin"/>
    <property type="match status" value="1"/>
</dbReference>
<dbReference type="FunFam" id="2.60.200.20:FF:000021">
    <property type="entry name" value="Kinesin family protein"/>
    <property type="match status" value="1"/>
</dbReference>
<dbReference type="InterPro" id="IPR001752">
    <property type="entry name" value="Kinesin_motor_dom"/>
</dbReference>
<dbReference type="Pfam" id="PF12473">
    <property type="entry name" value="DUF3694"/>
    <property type="match status" value="1"/>
</dbReference>
<dbReference type="Gene3D" id="2.60.200.20">
    <property type="match status" value="1"/>
</dbReference>
<dbReference type="Pfam" id="PF12423">
    <property type="entry name" value="KIF1B"/>
    <property type="match status" value="1"/>
</dbReference>
<dbReference type="Proteomes" id="UP000298138">
    <property type="component" value="Unassembled WGS sequence"/>
</dbReference>
<keyword evidence="2" id="KW-0813">Transport</keyword>
<dbReference type="Gene3D" id="3.40.850.10">
    <property type="entry name" value="Kinesin motor domain"/>
    <property type="match status" value="1"/>
</dbReference>
<dbReference type="InterPro" id="IPR000253">
    <property type="entry name" value="FHA_dom"/>
</dbReference>
<dbReference type="InterPro" id="IPR001849">
    <property type="entry name" value="PH_domain"/>
</dbReference>
<organism evidence="15 16">
    <name type="scientific">Ascodesmis nigricans</name>
    <dbReference type="NCBI Taxonomy" id="341454"/>
    <lineage>
        <taxon>Eukaryota</taxon>
        <taxon>Fungi</taxon>
        <taxon>Dikarya</taxon>
        <taxon>Ascomycota</taxon>
        <taxon>Pezizomycotina</taxon>
        <taxon>Pezizomycetes</taxon>
        <taxon>Pezizales</taxon>
        <taxon>Ascodesmidaceae</taxon>
        <taxon>Ascodesmis</taxon>
    </lineage>
</organism>